<organism evidence="1 2">
    <name type="scientific">Lolium multiflorum</name>
    <name type="common">Italian ryegrass</name>
    <name type="synonym">Lolium perenne subsp. multiflorum</name>
    <dbReference type="NCBI Taxonomy" id="4521"/>
    <lineage>
        <taxon>Eukaryota</taxon>
        <taxon>Viridiplantae</taxon>
        <taxon>Streptophyta</taxon>
        <taxon>Embryophyta</taxon>
        <taxon>Tracheophyta</taxon>
        <taxon>Spermatophyta</taxon>
        <taxon>Magnoliopsida</taxon>
        <taxon>Liliopsida</taxon>
        <taxon>Poales</taxon>
        <taxon>Poaceae</taxon>
        <taxon>BOP clade</taxon>
        <taxon>Pooideae</taxon>
        <taxon>Poodae</taxon>
        <taxon>Poeae</taxon>
        <taxon>Poeae Chloroplast Group 2 (Poeae type)</taxon>
        <taxon>Loliodinae</taxon>
        <taxon>Loliinae</taxon>
        <taxon>Lolium</taxon>
    </lineage>
</organism>
<dbReference type="PANTHER" id="PTHR34709">
    <property type="entry name" value="OS10G0396666 PROTEIN"/>
    <property type="match status" value="1"/>
</dbReference>
<dbReference type="PANTHER" id="PTHR34709:SF25">
    <property type="entry name" value="OS06G0688400 PROTEIN"/>
    <property type="match status" value="1"/>
</dbReference>
<accession>A0AAD8WH31</accession>
<evidence type="ECO:0000313" key="2">
    <source>
        <dbReference type="Proteomes" id="UP001231189"/>
    </source>
</evidence>
<reference evidence="1" key="1">
    <citation type="submission" date="2023-07" db="EMBL/GenBank/DDBJ databases">
        <title>A chromosome-level genome assembly of Lolium multiflorum.</title>
        <authorList>
            <person name="Chen Y."/>
            <person name="Copetti D."/>
            <person name="Kolliker R."/>
            <person name="Studer B."/>
        </authorList>
    </citation>
    <scope>NUCLEOTIDE SEQUENCE</scope>
    <source>
        <strain evidence="1">02402/16</strain>
        <tissue evidence="1">Leaf</tissue>
    </source>
</reference>
<proteinExistence type="predicted"/>
<gene>
    <name evidence="1" type="ORF">QYE76_071704</name>
</gene>
<dbReference type="Proteomes" id="UP001231189">
    <property type="component" value="Unassembled WGS sequence"/>
</dbReference>
<comment type="caution">
    <text evidence="1">The sequence shown here is derived from an EMBL/GenBank/DDBJ whole genome shotgun (WGS) entry which is preliminary data.</text>
</comment>
<keyword evidence="2" id="KW-1185">Reference proteome</keyword>
<evidence type="ECO:0008006" key="3">
    <source>
        <dbReference type="Google" id="ProtNLM"/>
    </source>
</evidence>
<dbReference type="EMBL" id="JAUUTY010000004">
    <property type="protein sequence ID" value="KAK1653899.1"/>
    <property type="molecule type" value="Genomic_DNA"/>
</dbReference>
<sequence>MDCINVETPVLKKLTVLLRTKDELSVSVVAPVLEEVSWECSSYSTTTMTAGSGFGAWGLSKLSLHPESLGHRVITGAAKDTCRFDAELNFVQKIEEHLVTDFSVLELIMEYGSTSHVFGPFVFHLLGSHRIRAATRRLQILLLSSKEKEECALNCPCNEPKNWRSKNISLIILEEVVIDGFECEDHEFDFLKAIFRCAPMLKRMVVGTSTSNS</sequence>
<name>A0AAD8WH31_LOLMU</name>
<dbReference type="AlphaFoldDB" id="A0AAD8WH31"/>
<evidence type="ECO:0000313" key="1">
    <source>
        <dbReference type="EMBL" id="KAK1653899.1"/>
    </source>
</evidence>
<dbReference type="InterPro" id="IPR055312">
    <property type="entry name" value="FBL15-like"/>
</dbReference>
<protein>
    <recommendedName>
        <fullName evidence="3">FBD domain-containing protein</fullName>
    </recommendedName>
</protein>